<evidence type="ECO:0000256" key="8">
    <source>
        <dbReference type="ARBA" id="ARBA00023203"/>
    </source>
</evidence>
<dbReference type="GO" id="GO:0005938">
    <property type="term" value="C:cell cortex"/>
    <property type="evidence" value="ECO:0007669"/>
    <property type="project" value="TreeGrafter"/>
</dbReference>
<dbReference type="GO" id="GO:0003785">
    <property type="term" value="F:actin monomer binding"/>
    <property type="evidence" value="ECO:0007669"/>
    <property type="project" value="TreeGrafter"/>
</dbReference>
<dbReference type="Pfam" id="PF01423">
    <property type="entry name" value="LSM"/>
    <property type="match status" value="1"/>
</dbReference>
<evidence type="ECO:0000256" key="6">
    <source>
        <dbReference type="ARBA" id="ARBA00022490"/>
    </source>
</evidence>
<dbReference type="PRINTS" id="PR01640">
    <property type="entry name" value="PROFILINPLNT"/>
</dbReference>
<dbReference type="InterPro" id="IPR034102">
    <property type="entry name" value="Sm_D1"/>
</dbReference>
<comment type="function">
    <text evidence="12">Involved in splicing regulation. Facilitates post-transcriptional gene silencing (PTGS) by limiting the degradation of transgene aberrant RNAs by the RNA quality control (RQC) machinery, thus favoring their entry into cytoplasmic siRNA bodies where they can trigger PTGS. Does not participate in the production of small RNAs.</text>
</comment>
<evidence type="ECO:0000256" key="12">
    <source>
        <dbReference type="ARBA" id="ARBA00054531"/>
    </source>
</evidence>
<dbReference type="CDD" id="cd01724">
    <property type="entry name" value="Sm_D1"/>
    <property type="match status" value="1"/>
</dbReference>
<keyword evidence="10" id="KW-0539">Nucleus</keyword>
<dbReference type="PANTHER" id="PTHR11604">
    <property type="entry name" value="PROFILIN"/>
    <property type="match status" value="1"/>
</dbReference>
<dbReference type="SUPFAM" id="SSF50182">
    <property type="entry name" value="Sm-like ribonucleoproteins"/>
    <property type="match status" value="1"/>
</dbReference>
<dbReference type="PROSITE" id="PS52002">
    <property type="entry name" value="SM"/>
    <property type="match status" value="1"/>
</dbReference>
<keyword evidence="6" id="KW-0963">Cytoplasm</keyword>
<dbReference type="GO" id="GO:0000387">
    <property type="term" value="P:spliceosomal snRNP assembly"/>
    <property type="evidence" value="ECO:0007669"/>
    <property type="project" value="InterPro"/>
</dbReference>
<gene>
    <name evidence="17" type="ORF">SAY87_018231</name>
</gene>
<dbReference type="FunFam" id="3.30.450.30:FF:000001">
    <property type="entry name" value="Profilin"/>
    <property type="match status" value="1"/>
</dbReference>
<evidence type="ECO:0000256" key="4">
    <source>
        <dbReference type="ARBA" id="ARBA00008146"/>
    </source>
</evidence>
<dbReference type="Gene3D" id="3.30.450.30">
    <property type="entry name" value="Dynein light chain 2a, cytoplasmic"/>
    <property type="match status" value="1"/>
</dbReference>
<evidence type="ECO:0000259" key="16">
    <source>
        <dbReference type="PROSITE" id="PS52002"/>
    </source>
</evidence>
<dbReference type="InterPro" id="IPR010920">
    <property type="entry name" value="LSM_dom_sf"/>
</dbReference>
<dbReference type="InterPro" id="IPR001163">
    <property type="entry name" value="Sm_dom_euk/arc"/>
</dbReference>
<keyword evidence="9 13" id="KW-0206">Cytoskeleton</keyword>
<dbReference type="Proteomes" id="UP001345219">
    <property type="component" value="Chromosome 14"/>
</dbReference>
<evidence type="ECO:0000256" key="2">
    <source>
        <dbReference type="ARBA" id="ARBA00004324"/>
    </source>
</evidence>
<dbReference type="GO" id="GO:1990904">
    <property type="term" value="C:ribonucleoprotein complex"/>
    <property type="evidence" value="ECO:0007669"/>
    <property type="project" value="UniProtKB-KW"/>
</dbReference>
<dbReference type="GO" id="GO:0016607">
    <property type="term" value="C:nuclear speck"/>
    <property type="evidence" value="ECO:0007669"/>
    <property type="project" value="UniProtKB-SubCell"/>
</dbReference>
<organism evidence="17 18">
    <name type="scientific">Trapa incisa</name>
    <dbReference type="NCBI Taxonomy" id="236973"/>
    <lineage>
        <taxon>Eukaryota</taxon>
        <taxon>Viridiplantae</taxon>
        <taxon>Streptophyta</taxon>
        <taxon>Embryophyta</taxon>
        <taxon>Tracheophyta</taxon>
        <taxon>Spermatophyta</taxon>
        <taxon>Magnoliopsida</taxon>
        <taxon>eudicotyledons</taxon>
        <taxon>Gunneridae</taxon>
        <taxon>Pentapetalae</taxon>
        <taxon>rosids</taxon>
        <taxon>malvids</taxon>
        <taxon>Myrtales</taxon>
        <taxon>Lythraceae</taxon>
        <taxon>Trapa</taxon>
    </lineage>
</organism>
<name>A0AAN7L529_9MYRT</name>
<dbReference type="GO" id="GO:0005730">
    <property type="term" value="C:nucleolus"/>
    <property type="evidence" value="ECO:0007669"/>
    <property type="project" value="UniProtKB-SubCell"/>
</dbReference>
<dbReference type="AlphaFoldDB" id="A0AAN7L529"/>
<accession>A0AAN7L529</accession>
<dbReference type="InterPro" id="IPR036140">
    <property type="entry name" value="PFN_sf"/>
</dbReference>
<sequence>MSWQTYVDEHLMCDIDGHRLASAAIIGQDGSVWAQSSNFPQFKPDEITAIMKDFDKPGSLAPTGLHLGGVKYMVIQGEPGAVVRGKKGSGGITVKKTNQALIFGIYEEPLTPGHCAPPSPSNRRVDRALSSKSSSPQRLASITSSLAPSSLPEHRPSPSSSCPTAMKLVRFLMKLNNETVSIELKNGTVVHGTITGVDISMNTHLKTVKLTLKGKNPVTLDHLSVRGNNIRYYILPDSLNLETLLVEETPKIKPKKPTSGQWDEGAGAGGVVDEGVGAKTAVSNFNLRIMHHGYGSLMGQEKEEVTLNLIVSEEKGRDEIGMGPLRMAKIATPSVSSRTQPVLSWTCGYLGVFRPGQRVWVWGGAKPRGGIRYGSTRTRGSGPIEMIGTLGPEWGIVRLPLSDLN</sequence>
<feature type="compositionally biased region" description="Polar residues" evidence="15">
    <location>
        <begin position="130"/>
        <end position="148"/>
    </location>
</feature>
<dbReference type="InterPro" id="IPR048278">
    <property type="entry name" value="PFN"/>
</dbReference>
<evidence type="ECO:0000256" key="14">
    <source>
        <dbReference type="RuleBase" id="RU003909"/>
    </source>
</evidence>
<evidence type="ECO:0000256" key="13">
    <source>
        <dbReference type="RuleBase" id="RU003908"/>
    </source>
</evidence>
<evidence type="ECO:0000313" key="18">
    <source>
        <dbReference type="Proteomes" id="UP001345219"/>
    </source>
</evidence>
<dbReference type="PROSITE" id="PS00414">
    <property type="entry name" value="PROFILIN"/>
    <property type="match status" value="1"/>
</dbReference>
<dbReference type="InterPro" id="IPR027310">
    <property type="entry name" value="Profilin_CS"/>
</dbReference>
<evidence type="ECO:0000256" key="1">
    <source>
        <dbReference type="ARBA" id="ARBA00004245"/>
    </source>
</evidence>
<evidence type="ECO:0000256" key="15">
    <source>
        <dbReference type="SAM" id="MobiDB-lite"/>
    </source>
</evidence>
<comment type="subunit">
    <text evidence="13">Occurs in many kinds of cells as a complex with monomeric actin in a 1:1 ratio.</text>
</comment>
<protein>
    <recommendedName>
        <fullName evidence="14">Profilin</fullName>
    </recommendedName>
</protein>
<comment type="caution">
    <text evidence="17">The sequence shown here is derived from an EMBL/GenBank/DDBJ whole genome shotgun (WGS) entry which is preliminary data.</text>
</comment>
<reference evidence="17 18" key="1">
    <citation type="journal article" date="2023" name="Hortic Res">
        <title>Pangenome of water caltrop reveals structural variations and asymmetric subgenome divergence after allopolyploidization.</title>
        <authorList>
            <person name="Zhang X."/>
            <person name="Chen Y."/>
            <person name="Wang L."/>
            <person name="Yuan Y."/>
            <person name="Fang M."/>
            <person name="Shi L."/>
            <person name="Lu R."/>
            <person name="Comes H.P."/>
            <person name="Ma Y."/>
            <person name="Chen Y."/>
            <person name="Huang G."/>
            <person name="Zhou Y."/>
            <person name="Zheng Z."/>
            <person name="Qiu Y."/>
        </authorList>
    </citation>
    <scope>NUCLEOTIDE SEQUENCE [LARGE SCALE GENOMIC DNA]</scope>
    <source>
        <tissue evidence="17">Roots</tissue>
    </source>
</reference>
<evidence type="ECO:0000256" key="3">
    <source>
        <dbReference type="ARBA" id="ARBA00004604"/>
    </source>
</evidence>
<dbReference type="GO" id="GO:0035194">
    <property type="term" value="P:regulatory ncRNA-mediated post-transcriptional gene silencing"/>
    <property type="evidence" value="ECO:0007669"/>
    <property type="project" value="UniProtKB-ARBA"/>
</dbReference>
<dbReference type="EMBL" id="JAXIOK010000002">
    <property type="protein sequence ID" value="KAK4778044.1"/>
    <property type="molecule type" value="Genomic_DNA"/>
</dbReference>
<evidence type="ECO:0000256" key="7">
    <source>
        <dbReference type="ARBA" id="ARBA00022737"/>
    </source>
</evidence>
<dbReference type="CDD" id="cd00148">
    <property type="entry name" value="PROF"/>
    <property type="match status" value="1"/>
</dbReference>
<evidence type="ECO:0000256" key="5">
    <source>
        <dbReference type="ARBA" id="ARBA00010058"/>
    </source>
</evidence>
<keyword evidence="7" id="KW-0677">Repeat</keyword>
<feature type="domain" description="Sm" evidence="16">
    <location>
        <begin position="167"/>
        <end position="239"/>
    </location>
</feature>
<dbReference type="Gene3D" id="2.30.30.100">
    <property type="match status" value="1"/>
</dbReference>
<dbReference type="GO" id="GO:0005856">
    <property type="term" value="C:cytoskeleton"/>
    <property type="evidence" value="ECO:0007669"/>
    <property type="project" value="UniProtKB-SubCell"/>
</dbReference>
<evidence type="ECO:0000256" key="9">
    <source>
        <dbReference type="ARBA" id="ARBA00023212"/>
    </source>
</evidence>
<comment type="subcellular location">
    <subcellularLocation>
        <location evidence="1">Cytoplasm</location>
        <location evidence="1">Cytoskeleton</location>
    </subcellularLocation>
    <subcellularLocation>
        <location evidence="2">Nucleus speckle</location>
    </subcellularLocation>
    <subcellularLocation>
        <location evidence="3">Nucleus</location>
        <location evidence="3">Nucleolus</location>
    </subcellularLocation>
</comment>
<evidence type="ECO:0000256" key="10">
    <source>
        <dbReference type="ARBA" id="ARBA00023242"/>
    </source>
</evidence>
<dbReference type="SMART" id="SM00651">
    <property type="entry name" value="Sm"/>
    <property type="match status" value="1"/>
</dbReference>
<feature type="region of interest" description="Disordered" evidence="15">
    <location>
        <begin position="112"/>
        <end position="162"/>
    </location>
</feature>
<comment type="similarity">
    <text evidence="4">Belongs to the snRNP core protein family.</text>
</comment>
<evidence type="ECO:0000313" key="17">
    <source>
        <dbReference type="EMBL" id="KAK4778044.1"/>
    </source>
</evidence>
<keyword evidence="18" id="KW-1185">Reference proteome</keyword>
<dbReference type="SMART" id="SM00392">
    <property type="entry name" value="PROF"/>
    <property type="match status" value="1"/>
</dbReference>
<dbReference type="SUPFAM" id="SSF55770">
    <property type="entry name" value="Profilin (actin-binding protein)"/>
    <property type="match status" value="1"/>
</dbReference>
<dbReference type="PANTHER" id="PTHR11604:SF35">
    <property type="entry name" value="PROFILIN-3"/>
    <property type="match status" value="1"/>
</dbReference>
<keyword evidence="11" id="KW-0687">Ribonucleoprotein</keyword>
<dbReference type="PRINTS" id="PR00392">
    <property type="entry name" value="PROFILIN"/>
</dbReference>
<dbReference type="GO" id="GO:0003723">
    <property type="term" value="F:RNA binding"/>
    <property type="evidence" value="ECO:0007669"/>
    <property type="project" value="InterPro"/>
</dbReference>
<dbReference type="InterPro" id="IPR047575">
    <property type="entry name" value="Sm"/>
</dbReference>
<dbReference type="Pfam" id="PF00235">
    <property type="entry name" value="Profilin"/>
    <property type="match status" value="1"/>
</dbReference>
<keyword evidence="8 14" id="KW-0009">Actin-binding</keyword>
<dbReference type="InterPro" id="IPR005455">
    <property type="entry name" value="PFN_euk"/>
</dbReference>
<evidence type="ECO:0000256" key="11">
    <source>
        <dbReference type="ARBA" id="ARBA00023274"/>
    </source>
</evidence>
<comment type="similarity">
    <text evidence="5 14">Belongs to the profilin family.</text>
</comment>
<comment type="function">
    <text evidence="13">Binds to actin and affects the structure of the cytoskeleton. At high concentrations, profilin prevents the polymerization of actin, whereas it enhances it at low concentrations.</text>
</comment>
<proteinExistence type="inferred from homology"/>
<dbReference type="FunFam" id="2.30.30.100:FF:000008">
    <property type="entry name" value="Small nuclear ribonucleoprotein Sm D1"/>
    <property type="match status" value="1"/>
</dbReference>